<gene>
    <name evidence="3" type="ORF">LQ327_06680</name>
</gene>
<dbReference type="PANTHER" id="PTHR43762:SF1">
    <property type="entry name" value="D-ARABINONO-1,4-LACTONE OXIDASE"/>
    <property type="match status" value="1"/>
</dbReference>
<organism evidence="3 4">
    <name type="scientific">Actinomycetospora endophytica</name>
    <dbReference type="NCBI Taxonomy" id="2291215"/>
    <lineage>
        <taxon>Bacteria</taxon>
        <taxon>Bacillati</taxon>
        <taxon>Actinomycetota</taxon>
        <taxon>Actinomycetes</taxon>
        <taxon>Pseudonocardiales</taxon>
        <taxon>Pseudonocardiaceae</taxon>
        <taxon>Actinomycetospora</taxon>
    </lineage>
</organism>
<keyword evidence="4" id="KW-1185">Reference proteome</keyword>
<dbReference type="Gene3D" id="3.30.70.2520">
    <property type="match status" value="1"/>
</dbReference>
<evidence type="ECO:0000313" key="4">
    <source>
        <dbReference type="Proteomes" id="UP001199469"/>
    </source>
</evidence>
<dbReference type="Gene3D" id="3.30.43.10">
    <property type="entry name" value="Uridine Diphospho-n-acetylenolpyruvylglucosamine Reductase, domain 2"/>
    <property type="match status" value="1"/>
</dbReference>
<dbReference type="InterPro" id="IPR016167">
    <property type="entry name" value="FAD-bd_PCMH_sub1"/>
</dbReference>
<evidence type="ECO:0000256" key="1">
    <source>
        <dbReference type="ARBA" id="ARBA00023002"/>
    </source>
</evidence>
<dbReference type="Pfam" id="PF04030">
    <property type="entry name" value="ALO"/>
    <property type="match status" value="1"/>
</dbReference>
<comment type="caution">
    <text evidence="3">The sequence shown here is derived from an EMBL/GenBank/DDBJ whole genome shotgun (WGS) entry which is preliminary data.</text>
</comment>
<dbReference type="InterPro" id="IPR010031">
    <property type="entry name" value="FAD_lactone_oxidase-like"/>
</dbReference>
<keyword evidence="1" id="KW-0560">Oxidoreductase</keyword>
<dbReference type="InterPro" id="IPR006094">
    <property type="entry name" value="Oxid_FAD_bind_N"/>
</dbReference>
<dbReference type="EMBL" id="JAJNDB010000001">
    <property type="protein sequence ID" value="MCD2193073.1"/>
    <property type="molecule type" value="Genomic_DNA"/>
</dbReference>
<dbReference type="InterPro" id="IPR036318">
    <property type="entry name" value="FAD-bd_PCMH-like_sf"/>
</dbReference>
<dbReference type="Gene3D" id="3.30.465.10">
    <property type="match status" value="1"/>
</dbReference>
<proteinExistence type="predicted"/>
<dbReference type="PIRSF" id="PIRSF000136">
    <property type="entry name" value="LGO_GLO"/>
    <property type="match status" value="1"/>
</dbReference>
<dbReference type="InterPro" id="IPR016169">
    <property type="entry name" value="FAD-bd_PCMH_sub2"/>
</dbReference>
<protein>
    <submittedName>
        <fullName evidence="3">FAD-binding protein</fullName>
    </submittedName>
</protein>
<dbReference type="InterPro" id="IPR007173">
    <property type="entry name" value="ALO_C"/>
</dbReference>
<evidence type="ECO:0000259" key="2">
    <source>
        <dbReference type="PROSITE" id="PS51387"/>
    </source>
</evidence>
<name>A0ABS8P4A0_9PSEU</name>
<dbReference type="Proteomes" id="UP001199469">
    <property type="component" value="Unassembled WGS sequence"/>
</dbReference>
<dbReference type="Pfam" id="PF01565">
    <property type="entry name" value="FAD_binding_4"/>
    <property type="match status" value="1"/>
</dbReference>
<dbReference type="InterPro" id="IPR016166">
    <property type="entry name" value="FAD-bd_PCMH"/>
</dbReference>
<evidence type="ECO:0000313" key="3">
    <source>
        <dbReference type="EMBL" id="MCD2193073.1"/>
    </source>
</evidence>
<feature type="domain" description="FAD-binding PCMH-type" evidence="2">
    <location>
        <begin position="9"/>
        <end position="180"/>
    </location>
</feature>
<dbReference type="InterPro" id="IPR016171">
    <property type="entry name" value="Vanillyl_alc_oxidase_C-sub2"/>
</dbReference>
<dbReference type="Gene3D" id="1.10.45.10">
    <property type="entry name" value="Vanillyl-alcohol Oxidase, Chain A, domain 4"/>
    <property type="match status" value="1"/>
</dbReference>
<dbReference type="RefSeq" id="WP_230730725.1">
    <property type="nucleotide sequence ID" value="NZ_JAJNDB010000001.1"/>
</dbReference>
<reference evidence="3 4" key="1">
    <citation type="submission" date="2021-11" db="EMBL/GenBank/DDBJ databases">
        <title>Draft genome sequence of Actinomycetospora sp. SF1 isolated from the rhizosphere soil.</title>
        <authorList>
            <person name="Duangmal K."/>
            <person name="Chantavorakit T."/>
        </authorList>
    </citation>
    <scope>NUCLEOTIDE SEQUENCE [LARGE SCALE GENOMIC DNA]</scope>
    <source>
        <strain evidence="3 4">TBRC 5722</strain>
    </source>
</reference>
<dbReference type="PANTHER" id="PTHR43762">
    <property type="entry name" value="L-GULONOLACTONE OXIDASE"/>
    <property type="match status" value="1"/>
</dbReference>
<dbReference type="PROSITE" id="PS51387">
    <property type="entry name" value="FAD_PCMH"/>
    <property type="match status" value="1"/>
</dbReference>
<sequence>MWTNWSGGQRCRPVATARPLDEAGVAGVVRRAAERGQTVRPVGSGHSFSDLAVTDGVHLDASAFSGITAVSAGGPGSGQATVRVRAGTTVGELQEALAERGLALAVPLDLREPTVGGALAVGAHGSAAGHGSLSDQVLGMRIVDGRGEVRDVPRADLDAARTALGALGVVLDVELAAVPAVPVRVTRSSRPLDEILDPAFWEGHDLAEAALFPSSPTALARWAEYVDPAEPVEEPGSEDEADPKDARERTVGITSAGATGRTALGGAVVVERALPRLAPSLNRVVSRLARTVSATGAGHRVLSDPPAVRYEQTEWALPREALADGLRDLLTGLADGLETGLPIRMRVGPPEPGWLHPAHGRPTGWLAVRVPRGTDPGPVLDRASAVLRDHGGRPHWGTRHDFAPDDVAAAYPRLGDFLRVRDAYDPDRVFTNPALARVLGD</sequence>
<dbReference type="SUPFAM" id="SSF56176">
    <property type="entry name" value="FAD-binding/transporter-associated domain-like"/>
    <property type="match status" value="1"/>
</dbReference>
<accession>A0ABS8P4A0</accession>